<dbReference type="InterPro" id="IPR048297">
    <property type="entry name" value="DUF936_dom_pln"/>
</dbReference>
<organism evidence="4 5">
    <name type="scientific">Erythranthe guttata</name>
    <name type="common">Yellow monkey flower</name>
    <name type="synonym">Mimulus guttatus</name>
    <dbReference type="NCBI Taxonomy" id="4155"/>
    <lineage>
        <taxon>Eukaryota</taxon>
        <taxon>Viridiplantae</taxon>
        <taxon>Streptophyta</taxon>
        <taxon>Embryophyta</taxon>
        <taxon>Tracheophyta</taxon>
        <taxon>Spermatophyta</taxon>
        <taxon>Magnoliopsida</taxon>
        <taxon>eudicotyledons</taxon>
        <taxon>Gunneridae</taxon>
        <taxon>Pentapetalae</taxon>
        <taxon>asterids</taxon>
        <taxon>lamiids</taxon>
        <taxon>Lamiales</taxon>
        <taxon>Phrymaceae</taxon>
        <taxon>Erythranthe</taxon>
    </lineage>
</organism>
<dbReference type="EMBL" id="KI630513">
    <property type="protein sequence ID" value="EYU37570.1"/>
    <property type="molecule type" value="Genomic_DNA"/>
</dbReference>
<evidence type="ECO:0000313" key="5">
    <source>
        <dbReference type="Proteomes" id="UP000030748"/>
    </source>
</evidence>
<dbReference type="InterPro" id="IPR010341">
    <property type="entry name" value="DUF936_pln"/>
</dbReference>
<sequence length="622" mass="68030">MHSLKEGVLLQLLAGGGGGETRTADEPVILQIRSIIPVLEEGDLFPNRGFFLQVSDSSHALYASLSDEQNELILSNKLKLGQLIHVSKLENSHPVPLLRGVTPIPGRRRCEGNPEDIVSQSNLSKLLQASTVDSVVEKGVILEKKISGSKSAHCNSSDSEASSYCGRRIEGLKGVVSKSRRGEIRARDFEKINSCNDAGRRSWNESEIVGAKEIFDSSVVRHEIKLPPRCRSANASPVRSVRYDSSDDNSSTISRRRLSSGSPKRLIKNSNKIGQENNSNNAPKANDEPVSNSLCTSLVYERKGAENGISWSSLPSNLVKFGKEVVRQRDVALLAAADALQEACASERLLNSLSTLSQFPLVEGDDLQPHVDKFFDLQEDLARTRLIMQSLTSITPFRNNEETESNCTTTNSVRETLNLALERKKNAIKWIKSAVALDLQTAPAQAGPTILTPVGPTKTSPSKPKGVCVIKKNKRSVNADNNTNTNTNNNIRLILASSEKENSKAEWSKGSTMGPAAELAGSLLEEYRKLFLSYVEKYLDEVDKRSALIGCDNEREVAVMMYKVKMVSDWLSVFAANRGSGCGNSNFGESEGGIACGRVRDKIYGILLSHVERNAALAFERD</sequence>
<protein>
    <submittedName>
        <fullName evidence="4">Uncharacterized protein</fullName>
    </submittedName>
</protein>
<dbReference type="eggNOG" id="ENOG502RXE9">
    <property type="taxonomic scope" value="Eukaryota"/>
</dbReference>
<dbReference type="InterPro" id="IPR049172">
    <property type="entry name" value="DUF6857_pln"/>
</dbReference>
<proteinExistence type="predicted"/>
<evidence type="ECO:0000259" key="2">
    <source>
        <dbReference type="Pfam" id="PF06075"/>
    </source>
</evidence>
<feature type="domain" description="DUF6857" evidence="3">
    <location>
        <begin position="300"/>
        <end position="616"/>
    </location>
</feature>
<evidence type="ECO:0000256" key="1">
    <source>
        <dbReference type="SAM" id="MobiDB-lite"/>
    </source>
</evidence>
<feature type="compositionally biased region" description="Polar residues" evidence="1">
    <location>
        <begin position="268"/>
        <end position="290"/>
    </location>
</feature>
<feature type="domain" description="DUF936" evidence="2">
    <location>
        <begin position="4"/>
        <end position="118"/>
    </location>
</feature>
<dbReference type="PANTHER" id="PTHR31928">
    <property type="entry name" value="EXPRESSED PROTEIN"/>
    <property type="match status" value="1"/>
</dbReference>
<dbReference type="Pfam" id="PF21647">
    <property type="entry name" value="DUF6857"/>
    <property type="match status" value="1"/>
</dbReference>
<feature type="region of interest" description="Disordered" evidence="1">
    <location>
        <begin position="231"/>
        <end position="290"/>
    </location>
</feature>
<name>A0A022RFA0_ERYGU</name>
<dbReference type="AlphaFoldDB" id="A0A022RFA0"/>
<accession>A0A022RFA0</accession>
<dbReference type="STRING" id="4155.A0A022RFA0"/>
<dbReference type="Pfam" id="PF06075">
    <property type="entry name" value="DUF936"/>
    <property type="match status" value="1"/>
</dbReference>
<dbReference type="PANTHER" id="PTHR31928:SF12">
    <property type="entry name" value="DUF3741 DOMAIN-CONTAINING PROTEIN"/>
    <property type="match status" value="1"/>
</dbReference>
<dbReference type="Proteomes" id="UP000030748">
    <property type="component" value="Unassembled WGS sequence"/>
</dbReference>
<evidence type="ECO:0000313" key="4">
    <source>
        <dbReference type="EMBL" id="EYU37570.1"/>
    </source>
</evidence>
<keyword evidence="5" id="KW-1185">Reference proteome</keyword>
<reference evidence="4 5" key="1">
    <citation type="journal article" date="2013" name="Proc. Natl. Acad. Sci. U.S.A.">
        <title>Fine-scale variation in meiotic recombination in Mimulus inferred from population shotgun sequencing.</title>
        <authorList>
            <person name="Hellsten U."/>
            <person name="Wright K.M."/>
            <person name="Jenkins J."/>
            <person name="Shu S."/>
            <person name="Yuan Y."/>
            <person name="Wessler S.R."/>
            <person name="Schmutz J."/>
            <person name="Willis J.H."/>
            <person name="Rokhsar D.S."/>
        </authorList>
    </citation>
    <scope>NUCLEOTIDE SEQUENCE [LARGE SCALE GENOMIC DNA]</scope>
    <source>
        <strain evidence="5">cv. DUN x IM62</strain>
    </source>
</reference>
<gene>
    <name evidence="4" type="ORF">MIMGU_mgv1a025002mg</name>
</gene>
<evidence type="ECO:0000259" key="3">
    <source>
        <dbReference type="Pfam" id="PF21647"/>
    </source>
</evidence>